<keyword evidence="12 14" id="KW-0456">Lyase</keyword>
<comment type="similarity">
    <text evidence="3 14">Belongs to the very long-chain fatty acids dehydratase HACD family.</text>
</comment>
<dbReference type="Pfam" id="PF04387">
    <property type="entry name" value="PTPLA"/>
    <property type="match status" value="1"/>
</dbReference>
<comment type="catalytic activity">
    <reaction evidence="13 14">
        <text>a very-long-chain (3R)-3-hydroxyacyl-CoA = a very-long-chain (2E)-enoyl-CoA + H2O</text>
        <dbReference type="Rhea" id="RHEA:45812"/>
        <dbReference type="ChEBI" id="CHEBI:15377"/>
        <dbReference type="ChEBI" id="CHEBI:83728"/>
        <dbReference type="ChEBI" id="CHEBI:85440"/>
        <dbReference type="EC" id="4.2.1.134"/>
    </reaction>
</comment>
<name>A0A9P0VZI1_9ASCO</name>
<evidence type="ECO:0000256" key="2">
    <source>
        <dbReference type="ARBA" id="ARBA00005194"/>
    </source>
</evidence>
<comment type="caution">
    <text evidence="14">Lacks conserved residue(s) required for the propagation of feature annotation.</text>
</comment>
<evidence type="ECO:0000256" key="4">
    <source>
        <dbReference type="ARBA" id="ARBA00013122"/>
    </source>
</evidence>
<keyword evidence="5 14" id="KW-0444">Lipid biosynthesis</keyword>
<proteinExistence type="inferred from homology"/>
<keyword evidence="8 14" id="KW-1133">Transmembrane helix</keyword>
<evidence type="ECO:0000256" key="14">
    <source>
        <dbReference type="RuleBase" id="RU363109"/>
    </source>
</evidence>
<dbReference type="Proteomes" id="UP000837801">
    <property type="component" value="Unassembled WGS sequence"/>
</dbReference>
<comment type="subcellular location">
    <subcellularLocation>
        <location evidence="14">Endoplasmic reticulum membrane</location>
        <topology evidence="14">Multi-pass membrane protein</topology>
    </subcellularLocation>
    <subcellularLocation>
        <location evidence="1">Membrane</location>
        <topology evidence="1">Multi-pass membrane protein</topology>
    </subcellularLocation>
</comment>
<evidence type="ECO:0000256" key="6">
    <source>
        <dbReference type="ARBA" id="ARBA00022692"/>
    </source>
</evidence>
<keyword evidence="10 14" id="KW-0472">Membrane</keyword>
<evidence type="ECO:0000256" key="12">
    <source>
        <dbReference type="ARBA" id="ARBA00023239"/>
    </source>
</evidence>
<dbReference type="InterPro" id="IPR007482">
    <property type="entry name" value="Tyr_Pase-like_PTPLA"/>
</dbReference>
<dbReference type="GO" id="GO:0030148">
    <property type="term" value="P:sphingolipid biosynthetic process"/>
    <property type="evidence" value="ECO:0007669"/>
    <property type="project" value="TreeGrafter"/>
</dbReference>
<evidence type="ECO:0000313" key="16">
    <source>
        <dbReference type="Proteomes" id="UP000837801"/>
    </source>
</evidence>
<evidence type="ECO:0000256" key="3">
    <source>
        <dbReference type="ARBA" id="ARBA00007811"/>
    </source>
</evidence>
<keyword evidence="6 14" id="KW-0812">Transmembrane</keyword>
<evidence type="ECO:0000256" key="5">
    <source>
        <dbReference type="ARBA" id="ARBA00022516"/>
    </source>
</evidence>
<comment type="pathway">
    <text evidence="2 14">Lipid metabolism; fatty acid biosynthesis.</text>
</comment>
<evidence type="ECO:0000256" key="9">
    <source>
        <dbReference type="ARBA" id="ARBA00023098"/>
    </source>
</evidence>
<feature type="transmembrane region" description="Helical" evidence="14">
    <location>
        <begin position="20"/>
        <end position="44"/>
    </location>
</feature>
<dbReference type="AlphaFoldDB" id="A0A9P0VZI1"/>
<dbReference type="OrthoDB" id="46988at2759"/>
<keyword evidence="16" id="KW-1185">Reference proteome</keyword>
<evidence type="ECO:0000256" key="7">
    <source>
        <dbReference type="ARBA" id="ARBA00022832"/>
    </source>
</evidence>
<dbReference type="EMBL" id="CAKXYY010000020">
    <property type="protein sequence ID" value="CAH2355011.1"/>
    <property type="molecule type" value="Genomic_DNA"/>
</dbReference>
<protein>
    <recommendedName>
        <fullName evidence="4 14">Very-long-chain (3R)-3-hydroxyacyl-CoA dehydratase</fullName>
        <ecNumber evidence="4 14">4.2.1.134</ecNumber>
    </recommendedName>
</protein>
<accession>A0A9P0VZI1</accession>
<comment type="function">
    <text evidence="14">Catalyzes the third of the four reactions of the long-chain fatty acids elongation cycle. This endoplasmic reticulum-bound enzymatic process, allows the addition of two carbons to the chain of long- and very long-chain fatty acids/VLCFAs per cycle. This enzyme catalyzes the dehydration of the 3-hydroxyacyl-CoA intermediate into trans-2,3-enoyl-CoA, within each cycle of fatty acid elongation. Thereby, it participates to the production of VLCFAs of different chain lengths that are involved in multiple biological processes as precursors of membrane lipids and lipid mediators.</text>
</comment>
<evidence type="ECO:0000256" key="11">
    <source>
        <dbReference type="ARBA" id="ARBA00023160"/>
    </source>
</evidence>
<keyword evidence="11 14" id="KW-0275">Fatty acid biosynthesis</keyword>
<dbReference type="EC" id="4.2.1.134" evidence="4 14"/>
<evidence type="ECO:0000256" key="13">
    <source>
        <dbReference type="ARBA" id="ARBA00036671"/>
    </source>
</evidence>
<comment type="caution">
    <text evidence="15">The sequence shown here is derived from an EMBL/GenBank/DDBJ whole genome shotgun (WGS) entry which is preliminary data.</text>
</comment>
<evidence type="ECO:0000313" key="15">
    <source>
        <dbReference type="EMBL" id="CAH2355011.1"/>
    </source>
</evidence>
<keyword evidence="14" id="KW-0256">Endoplasmic reticulum</keyword>
<feature type="transmembrane region" description="Helical" evidence="14">
    <location>
        <begin position="56"/>
        <end position="75"/>
    </location>
</feature>
<dbReference type="PANTHER" id="PTHR11035:SF3">
    <property type="entry name" value="VERY-LONG-CHAIN (3R)-3-HYDROXYACYL-COA DEHYDRATASE"/>
    <property type="match status" value="1"/>
</dbReference>
<reference evidence="15" key="1">
    <citation type="submission" date="2022-03" db="EMBL/GenBank/DDBJ databases">
        <authorList>
            <person name="Legras J.-L."/>
            <person name="Devillers H."/>
            <person name="Grondin C."/>
        </authorList>
    </citation>
    <scope>NUCLEOTIDE SEQUENCE</scope>
    <source>
        <strain evidence="15">CLIB 1423</strain>
    </source>
</reference>
<dbReference type="GO" id="GO:0102158">
    <property type="term" value="F:very-long-chain (3R)-3-hydroxyacyl-CoA dehydratase activity"/>
    <property type="evidence" value="ECO:0007669"/>
    <property type="project" value="UniProtKB-EC"/>
</dbReference>
<evidence type="ECO:0000256" key="8">
    <source>
        <dbReference type="ARBA" id="ARBA00022989"/>
    </source>
</evidence>
<dbReference type="GO" id="GO:0005789">
    <property type="term" value="C:endoplasmic reticulum membrane"/>
    <property type="evidence" value="ECO:0007669"/>
    <property type="project" value="UniProtKB-SubCell"/>
</dbReference>
<organism evidence="15 16">
    <name type="scientific">[Candida] railenensis</name>
    <dbReference type="NCBI Taxonomy" id="45579"/>
    <lineage>
        <taxon>Eukaryota</taxon>
        <taxon>Fungi</taxon>
        <taxon>Dikarya</taxon>
        <taxon>Ascomycota</taxon>
        <taxon>Saccharomycotina</taxon>
        <taxon>Pichiomycetes</taxon>
        <taxon>Debaryomycetaceae</taxon>
        <taxon>Kurtzmaniella</taxon>
    </lineage>
</organism>
<dbReference type="PANTHER" id="PTHR11035">
    <property type="entry name" value="VERY-LONG-CHAIN (3R)-3-HYDROXYACYL-COA DEHYDRATASE"/>
    <property type="match status" value="1"/>
</dbReference>
<dbReference type="GO" id="GO:0042761">
    <property type="term" value="P:very long-chain fatty acid biosynthetic process"/>
    <property type="evidence" value="ECO:0007669"/>
    <property type="project" value="TreeGrafter"/>
</dbReference>
<dbReference type="GO" id="GO:0030497">
    <property type="term" value="P:fatty acid elongation"/>
    <property type="evidence" value="ECO:0007669"/>
    <property type="project" value="TreeGrafter"/>
</dbReference>
<keyword evidence="7 14" id="KW-0276">Fatty acid metabolism</keyword>
<keyword evidence="9 14" id="KW-0443">Lipid metabolism</keyword>
<evidence type="ECO:0000256" key="1">
    <source>
        <dbReference type="ARBA" id="ARBA00004141"/>
    </source>
</evidence>
<evidence type="ECO:0000256" key="10">
    <source>
        <dbReference type="ARBA" id="ARBA00023136"/>
    </source>
</evidence>
<gene>
    <name evidence="15" type="ORF">CLIB1423_20S02036</name>
</gene>
<sequence length="223" mass="25147">MSEPVGKSAKSVKPAPKLLIAYNSISASLWSVILFNTVFLGLALGQPHLFEKTNKITTFIQCLAVVEIFNSALGIVKSPLFTTFTQVFSRLLIVLGICQYLPNSPANSHWCYITLSLSWSITEIIRYSFYASNLADPEKVPYWLTYLRYTTFYVLYPTGVASEVSMIYLSLGEAKAVVGDWYYYFLAATLLTYPPGLYMLYTYMIKQRKKVLGGSVKAEKKNQ</sequence>
<feature type="transmembrane region" description="Helical" evidence="14">
    <location>
        <begin position="181"/>
        <end position="201"/>
    </location>
</feature>